<comment type="similarity">
    <text evidence="2">Belongs to the actin family.</text>
</comment>
<dbReference type="InterPro" id="IPR043129">
    <property type="entry name" value="ATPase_NBD"/>
</dbReference>
<evidence type="ECO:0000256" key="2">
    <source>
        <dbReference type="RuleBase" id="RU000487"/>
    </source>
</evidence>
<sequence length="470" mass="51225">MSIHNQTIVVELGSSNIKVGFAGESTPRRVLCSSRINNTAATNGAGGWTVDINDGVGARHCIWNNYFRYFDSTFSSTSHNVALAKVTSAYEWEQTLYPLFSHMLTSILFASRPSRHRMIVLTNDVYPPRTFREGLLRVLLDYLGLGGVWMVNGGGFVSARYLLEGLPQPSSLEASSSLLQSRPKAHLLVDIGTYEARVVVSVVGGSILAETHQVIKTGYQSFLCHVLDGYREWQLQESSDEEAESERTQSTNWAKDTTLEDANTIVQAWVALSSPQSSSISVNLPSLRTQQQQSSTDSIQIPIRPLLQAFHCFYLDYSNPSSLIYSILNCASSAPIDYRRVALHNIVLLGGGSEALRHFVSLESNEKSTLQGLGSQLESAAREACGVGATDATIESTVEEKKDDGSSTVSSIAKQRFQCLKGAVGGFSVRYPEPFAADVVAWTGGSVMGTLGLKSERWLSKNDIAVKSSD</sequence>
<proteinExistence type="inferred from homology"/>
<dbReference type="KEGG" id="tps:THAPSDRAFT_1132"/>
<evidence type="ECO:0000313" key="4">
    <source>
        <dbReference type="Proteomes" id="UP000001449"/>
    </source>
</evidence>
<dbReference type="STRING" id="35128.B8BQ22"/>
<accession>B8BQ22</accession>
<evidence type="ECO:0008006" key="5">
    <source>
        <dbReference type="Google" id="ProtNLM"/>
    </source>
</evidence>
<dbReference type="eggNOG" id="ENOG502RWW4">
    <property type="taxonomic scope" value="Eukaryota"/>
</dbReference>
<dbReference type="Gene3D" id="3.30.420.40">
    <property type="match status" value="2"/>
</dbReference>
<dbReference type="SMART" id="SM00268">
    <property type="entry name" value="ACTIN"/>
    <property type="match status" value="1"/>
</dbReference>
<dbReference type="PANTHER" id="PTHR11937">
    <property type="entry name" value="ACTIN"/>
    <property type="match status" value="1"/>
</dbReference>
<evidence type="ECO:0000313" key="3">
    <source>
        <dbReference type="EMBL" id="EED96286.1"/>
    </source>
</evidence>
<dbReference type="InParanoid" id="B8BQ22"/>
<name>B8BQ22_THAPS</name>
<dbReference type="SUPFAM" id="SSF53067">
    <property type="entry name" value="Actin-like ATPase domain"/>
    <property type="match status" value="2"/>
</dbReference>
<dbReference type="GO" id="GO:0005634">
    <property type="term" value="C:nucleus"/>
    <property type="evidence" value="ECO:0000318"/>
    <property type="project" value="GO_Central"/>
</dbReference>
<reference evidence="3 4" key="1">
    <citation type="journal article" date="2004" name="Science">
        <title>The genome of the diatom Thalassiosira pseudonana: ecology, evolution, and metabolism.</title>
        <authorList>
            <person name="Armbrust E.V."/>
            <person name="Berges J.A."/>
            <person name="Bowler C."/>
            <person name="Green B.R."/>
            <person name="Martinez D."/>
            <person name="Putnam N.H."/>
            <person name="Zhou S."/>
            <person name="Allen A.E."/>
            <person name="Apt K.E."/>
            <person name="Bechner M."/>
            <person name="Brzezinski M.A."/>
            <person name="Chaal B.K."/>
            <person name="Chiovitti A."/>
            <person name="Davis A.K."/>
            <person name="Demarest M.S."/>
            <person name="Detter J.C."/>
            <person name="Glavina T."/>
            <person name="Goodstein D."/>
            <person name="Hadi M.Z."/>
            <person name="Hellsten U."/>
            <person name="Hildebrand M."/>
            <person name="Jenkins B.D."/>
            <person name="Jurka J."/>
            <person name="Kapitonov V.V."/>
            <person name="Kroger N."/>
            <person name="Lau W.W."/>
            <person name="Lane T.W."/>
            <person name="Larimer F.W."/>
            <person name="Lippmeier J.C."/>
            <person name="Lucas S."/>
            <person name="Medina M."/>
            <person name="Montsant A."/>
            <person name="Obornik M."/>
            <person name="Parker M.S."/>
            <person name="Palenik B."/>
            <person name="Pazour G.J."/>
            <person name="Richardson P.M."/>
            <person name="Rynearson T.A."/>
            <person name="Saito M.A."/>
            <person name="Schwartz D.C."/>
            <person name="Thamatrakoln K."/>
            <person name="Valentin K."/>
            <person name="Vardi A."/>
            <person name="Wilkerson F.P."/>
            <person name="Rokhsar D.S."/>
        </authorList>
    </citation>
    <scope>NUCLEOTIDE SEQUENCE [LARGE SCALE GENOMIC DNA]</scope>
    <source>
        <strain evidence="3 4">CCMP1335</strain>
    </source>
</reference>
<dbReference type="RefSeq" id="XP_002286645.1">
    <property type="nucleotide sequence ID" value="XM_002286609.1"/>
</dbReference>
<gene>
    <name evidence="3" type="ORF">THAPSDRAFT_1132</name>
</gene>
<protein>
    <recommendedName>
        <fullName evidence="5">Actin-like ATPase domain-containing protein</fullName>
    </recommendedName>
</protein>
<comment type="catalytic activity">
    <reaction evidence="1">
        <text>ATP + H2O = ADP + phosphate + H(+)</text>
        <dbReference type="Rhea" id="RHEA:13065"/>
        <dbReference type="ChEBI" id="CHEBI:15377"/>
        <dbReference type="ChEBI" id="CHEBI:15378"/>
        <dbReference type="ChEBI" id="CHEBI:30616"/>
        <dbReference type="ChEBI" id="CHEBI:43474"/>
        <dbReference type="ChEBI" id="CHEBI:456216"/>
    </reaction>
</comment>
<dbReference type="InterPro" id="IPR004000">
    <property type="entry name" value="Actin"/>
</dbReference>
<evidence type="ECO:0000256" key="1">
    <source>
        <dbReference type="ARBA" id="ARBA00049360"/>
    </source>
</evidence>
<dbReference type="GeneID" id="7453449"/>
<dbReference type="EMBL" id="CM000638">
    <property type="protein sequence ID" value="EED96286.1"/>
    <property type="molecule type" value="Genomic_DNA"/>
</dbReference>
<dbReference type="PaxDb" id="35128-Thaps1132"/>
<dbReference type="AlphaFoldDB" id="B8BQ22"/>
<dbReference type="Pfam" id="PF00022">
    <property type="entry name" value="Actin"/>
    <property type="match status" value="1"/>
</dbReference>
<dbReference type="OMA" id="WIANGGP"/>
<dbReference type="Gene3D" id="3.90.640.10">
    <property type="entry name" value="Actin, Chain A, domain 4"/>
    <property type="match status" value="1"/>
</dbReference>
<reference evidence="3 4" key="2">
    <citation type="journal article" date="2008" name="Nature">
        <title>The Phaeodactylum genome reveals the evolutionary history of diatom genomes.</title>
        <authorList>
            <person name="Bowler C."/>
            <person name="Allen A.E."/>
            <person name="Badger J.H."/>
            <person name="Grimwood J."/>
            <person name="Jabbari K."/>
            <person name="Kuo A."/>
            <person name="Maheswari U."/>
            <person name="Martens C."/>
            <person name="Maumus F."/>
            <person name="Otillar R.P."/>
            <person name="Rayko E."/>
            <person name="Salamov A."/>
            <person name="Vandepoele K."/>
            <person name="Beszteri B."/>
            <person name="Gruber A."/>
            <person name="Heijde M."/>
            <person name="Katinka M."/>
            <person name="Mock T."/>
            <person name="Valentin K."/>
            <person name="Verret F."/>
            <person name="Berges J.A."/>
            <person name="Brownlee C."/>
            <person name="Cadoret J.P."/>
            <person name="Chiovitti A."/>
            <person name="Choi C.J."/>
            <person name="Coesel S."/>
            <person name="De Martino A."/>
            <person name="Detter J.C."/>
            <person name="Durkin C."/>
            <person name="Falciatore A."/>
            <person name="Fournet J."/>
            <person name="Haruta M."/>
            <person name="Huysman M.J."/>
            <person name="Jenkins B.D."/>
            <person name="Jiroutova K."/>
            <person name="Jorgensen R.E."/>
            <person name="Joubert Y."/>
            <person name="Kaplan A."/>
            <person name="Kroger N."/>
            <person name="Kroth P.G."/>
            <person name="La Roche J."/>
            <person name="Lindquist E."/>
            <person name="Lommer M."/>
            <person name="Martin-Jezequel V."/>
            <person name="Lopez P.J."/>
            <person name="Lucas S."/>
            <person name="Mangogna M."/>
            <person name="McGinnis K."/>
            <person name="Medlin L.K."/>
            <person name="Montsant A."/>
            <person name="Oudot-Le Secq M.P."/>
            <person name="Napoli C."/>
            <person name="Obornik M."/>
            <person name="Parker M.S."/>
            <person name="Petit J.L."/>
            <person name="Porcel B.M."/>
            <person name="Poulsen N."/>
            <person name="Robison M."/>
            <person name="Rychlewski L."/>
            <person name="Rynearson T.A."/>
            <person name="Schmutz J."/>
            <person name="Shapiro H."/>
            <person name="Siaut M."/>
            <person name="Stanley M."/>
            <person name="Sussman M.R."/>
            <person name="Taylor A.R."/>
            <person name="Vardi A."/>
            <person name="von Dassow P."/>
            <person name="Vyverman W."/>
            <person name="Willis A."/>
            <person name="Wyrwicz L.S."/>
            <person name="Rokhsar D.S."/>
            <person name="Weissenbach J."/>
            <person name="Armbrust E.V."/>
            <person name="Green B.R."/>
            <person name="Van de Peer Y."/>
            <person name="Grigoriev I.V."/>
        </authorList>
    </citation>
    <scope>NUCLEOTIDE SEQUENCE [LARGE SCALE GENOMIC DNA]</scope>
    <source>
        <strain evidence="3 4">CCMP1335</strain>
    </source>
</reference>
<dbReference type="HOGENOM" id="CLU_582051_0_0_1"/>
<organism evidence="3 4">
    <name type="scientific">Thalassiosira pseudonana</name>
    <name type="common">Marine diatom</name>
    <name type="synonym">Cyclotella nana</name>
    <dbReference type="NCBI Taxonomy" id="35128"/>
    <lineage>
        <taxon>Eukaryota</taxon>
        <taxon>Sar</taxon>
        <taxon>Stramenopiles</taxon>
        <taxon>Ochrophyta</taxon>
        <taxon>Bacillariophyta</taxon>
        <taxon>Coscinodiscophyceae</taxon>
        <taxon>Thalassiosirophycidae</taxon>
        <taxon>Thalassiosirales</taxon>
        <taxon>Thalassiosiraceae</taxon>
        <taxon>Thalassiosira</taxon>
    </lineage>
</organism>
<keyword evidence="4" id="KW-1185">Reference proteome</keyword>
<dbReference type="Proteomes" id="UP000001449">
    <property type="component" value="Chromosome 1"/>
</dbReference>